<accession>A0A9N9H4I4</accession>
<dbReference type="PANTHER" id="PTHR37171:SF1">
    <property type="entry name" value="SERINE_THREONINE-PROTEIN KINASE YRZF-RELATED"/>
    <property type="match status" value="1"/>
</dbReference>
<dbReference type="AlphaFoldDB" id="A0A9N9H4I4"/>
<dbReference type="EMBL" id="CAJVPV010010919">
    <property type="protein sequence ID" value="CAG8656073.1"/>
    <property type="molecule type" value="Genomic_DNA"/>
</dbReference>
<reference evidence="2" key="1">
    <citation type="submission" date="2021-06" db="EMBL/GenBank/DDBJ databases">
        <authorList>
            <person name="Kallberg Y."/>
            <person name="Tangrot J."/>
            <person name="Rosling A."/>
        </authorList>
    </citation>
    <scope>NUCLEOTIDE SEQUENCE</scope>
    <source>
        <strain evidence="2">CL551</strain>
    </source>
</reference>
<protein>
    <submittedName>
        <fullName evidence="2">12388_t:CDS:1</fullName>
    </submittedName>
</protein>
<sequence length="313" mass="36071">TAGQLLGQVVPVCQWIPQNTPNPTSTIPAYPRRTILLWRASAVPLRVEDEAKTRLRDNVLNPVEELLVPQGAFVATPAGFLGASDYVLCTNSYTVAKMPVEMKTRHNLDLRGYNFWQIYRYNDRRGIMKPRFRDRRFDPNFRFKKLILSQILGEMACNGLHYGILSNYSDTYFLKREETNPTTLYISRVVQPTDTNPTLRECVYYISKLAIDDIVGNRLGRVELDSRDILRLFYNGYIYDGYLFALALQLIEGAHHVDSEKLTKEEKKLIVNQLKSIHNFGVLHNDISEKNILCEPKSRHYFFIDFGLSEVVG</sequence>
<dbReference type="GO" id="GO:0005524">
    <property type="term" value="F:ATP binding"/>
    <property type="evidence" value="ECO:0007669"/>
    <property type="project" value="InterPro"/>
</dbReference>
<dbReference type="GO" id="GO:0004672">
    <property type="term" value="F:protein kinase activity"/>
    <property type="evidence" value="ECO:0007669"/>
    <property type="project" value="InterPro"/>
</dbReference>
<comment type="caution">
    <text evidence="2">The sequence shown here is derived from an EMBL/GenBank/DDBJ whole genome shotgun (WGS) entry which is preliminary data.</text>
</comment>
<dbReference type="Gene3D" id="1.10.510.10">
    <property type="entry name" value="Transferase(Phosphotransferase) domain 1"/>
    <property type="match status" value="1"/>
</dbReference>
<keyword evidence="3" id="KW-1185">Reference proteome</keyword>
<dbReference type="Proteomes" id="UP000789342">
    <property type="component" value="Unassembled WGS sequence"/>
</dbReference>
<dbReference type="PANTHER" id="PTHR37171">
    <property type="entry name" value="SERINE/THREONINE-PROTEIN KINASE YRZF-RELATED"/>
    <property type="match status" value="1"/>
</dbReference>
<evidence type="ECO:0000313" key="3">
    <source>
        <dbReference type="Proteomes" id="UP000789342"/>
    </source>
</evidence>
<dbReference type="InterPro" id="IPR052396">
    <property type="entry name" value="Meiotic_Drive_Suppr_Kinase"/>
</dbReference>
<evidence type="ECO:0000313" key="2">
    <source>
        <dbReference type="EMBL" id="CAG8656073.1"/>
    </source>
</evidence>
<evidence type="ECO:0000259" key="1">
    <source>
        <dbReference type="PROSITE" id="PS50011"/>
    </source>
</evidence>
<dbReference type="OrthoDB" id="2156052at2759"/>
<organism evidence="2 3">
    <name type="scientific">Acaulospora morrowiae</name>
    <dbReference type="NCBI Taxonomy" id="94023"/>
    <lineage>
        <taxon>Eukaryota</taxon>
        <taxon>Fungi</taxon>
        <taxon>Fungi incertae sedis</taxon>
        <taxon>Mucoromycota</taxon>
        <taxon>Glomeromycotina</taxon>
        <taxon>Glomeromycetes</taxon>
        <taxon>Diversisporales</taxon>
        <taxon>Acaulosporaceae</taxon>
        <taxon>Acaulospora</taxon>
    </lineage>
</organism>
<dbReference type="InterPro" id="IPR000719">
    <property type="entry name" value="Prot_kinase_dom"/>
</dbReference>
<gene>
    <name evidence="2" type="ORF">AMORRO_LOCUS10194</name>
</gene>
<feature type="non-terminal residue" evidence="2">
    <location>
        <position position="313"/>
    </location>
</feature>
<dbReference type="SUPFAM" id="SSF56112">
    <property type="entry name" value="Protein kinase-like (PK-like)"/>
    <property type="match status" value="1"/>
</dbReference>
<feature type="domain" description="Protein kinase" evidence="1">
    <location>
        <begin position="146"/>
        <end position="313"/>
    </location>
</feature>
<feature type="non-terminal residue" evidence="2">
    <location>
        <position position="1"/>
    </location>
</feature>
<dbReference type="InterPro" id="IPR011009">
    <property type="entry name" value="Kinase-like_dom_sf"/>
</dbReference>
<dbReference type="PROSITE" id="PS50011">
    <property type="entry name" value="PROTEIN_KINASE_DOM"/>
    <property type="match status" value="1"/>
</dbReference>
<name>A0A9N9H4I4_9GLOM</name>
<proteinExistence type="predicted"/>